<evidence type="ECO:0000256" key="1">
    <source>
        <dbReference type="ARBA" id="ARBA00000085"/>
    </source>
</evidence>
<dbReference type="InterPro" id="IPR036890">
    <property type="entry name" value="HATPase_C_sf"/>
</dbReference>
<dbReference type="EMBL" id="LT629695">
    <property type="protein sequence ID" value="SDH41059.1"/>
    <property type="molecule type" value="Genomic_DNA"/>
</dbReference>
<feature type="transmembrane region" description="Helical" evidence="7">
    <location>
        <begin position="157"/>
        <end position="176"/>
    </location>
</feature>
<accession>A0A1G8C709</accession>
<dbReference type="AlphaFoldDB" id="A0A1G8C709"/>
<dbReference type="SUPFAM" id="SSF55874">
    <property type="entry name" value="ATPase domain of HSP90 chaperone/DNA topoisomerase II/histidine kinase"/>
    <property type="match status" value="1"/>
</dbReference>
<feature type="transmembrane region" description="Helical" evidence="7">
    <location>
        <begin position="50"/>
        <end position="73"/>
    </location>
</feature>
<dbReference type="PANTHER" id="PTHR24421">
    <property type="entry name" value="NITRATE/NITRITE SENSOR PROTEIN NARX-RELATED"/>
    <property type="match status" value="1"/>
</dbReference>
<keyword evidence="7" id="KW-1133">Transmembrane helix</keyword>
<name>A0A1G8C709_9MICO</name>
<gene>
    <name evidence="8" type="ORF">SAMN04489720_1182</name>
</gene>
<keyword evidence="7" id="KW-0812">Transmembrane</keyword>
<dbReference type="GO" id="GO:0004673">
    <property type="term" value="F:protein histidine kinase activity"/>
    <property type="evidence" value="ECO:0007669"/>
    <property type="project" value="UniProtKB-EC"/>
</dbReference>
<dbReference type="PANTHER" id="PTHR24421:SF10">
    <property type="entry name" value="NITRATE_NITRITE SENSOR PROTEIN NARQ"/>
    <property type="match status" value="1"/>
</dbReference>
<proteinExistence type="predicted"/>
<evidence type="ECO:0000256" key="4">
    <source>
        <dbReference type="ARBA" id="ARBA00022777"/>
    </source>
</evidence>
<sequence length="431" mass="44367">MSEPSSSSRGRRALRVAAFVATSIVGVLLIALSATASVSAVPGATERDGASLGITGVGAALWLGSLVVSGSFVARRRWPWVALAGAGVLVLALQLDAMAPLLVLASVLAHGAGRIRWVQAGVALALAVVATVRDVLRGDDAVVALLLRDESTDTARVLTLVLAGTGLSLAVAYGLIVHASTRALRAEGDAERLEHRADALADRLDVVDRRAELSQAMHDGVARTLTHMHLQAAVLRDQQGLTPDARATADELVAQARKASIELQDVQRAIDADFGPAGGGALLPERGLGDAMQLLDDVRSAGHRVDAGVVLTGTSPLTPAVDRTAYWILSEALTNAVKHAPGGDAIGVAVSGDERVGIRIRVDNAVGSGTAIGSGTGIARMRAQAAAAGGTLDAGADARRRFRVEAHLPWARPGSDLGSDGAARQDRDRRG</sequence>
<dbReference type="STRING" id="399736.SAMN04489720_1182"/>
<evidence type="ECO:0000313" key="8">
    <source>
        <dbReference type="EMBL" id="SDH41059.1"/>
    </source>
</evidence>
<dbReference type="RefSeq" id="WP_092503307.1">
    <property type="nucleotide sequence ID" value="NZ_LT629695.1"/>
</dbReference>
<keyword evidence="9" id="KW-1185">Reference proteome</keyword>
<dbReference type="GO" id="GO:0000160">
    <property type="term" value="P:phosphorelay signal transduction system"/>
    <property type="evidence" value="ECO:0007669"/>
    <property type="project" value="UniProtKB-KW"/>
</dbReference>
<organism evidence="8 9">
    <name type="scientific">Agrococcus jejuensis</name>
    <dbReference type="NCBI Taxonomy" id="399736"/>
    <lineage>
        <taxon>Bacteria</taxon>
        <taxon>Bacillati</taxon>
        <taxon>Actinomycetota</taxon>
        <taxon>Actinomycetes</taxon>
        <taxon>Micrococcales</taxon>
        <taxon>Microbacteriaceae</taxon>
        <taxon>Agrococcus</taxon>
    </lineage>
</organism>
<reference evidence="9" key="1">
    <citation type="submission" date="2016-10" db="EMBL/GenBank/DDBJ databases">
        <authorList>
            <person name="Varghese N."/>
            <person name="Submissions S."/>
        </authorList>
    </citation>
    <scope>NUCLEOTIDE SEQUENCE [LARGE SCALE GENOMIC DNA]</scope>
    <source>
        <strain evidence="9">DSM 22002</strain>
    </source>
</reference>
<keyword evidence="4 8" id="KW-0418">Kinase</keyword>
<feature type="transmembrane region" description="Helical" evidence="7">
    <location>
        <begin position="117"/>
        <end position="136"/>
    </location>
</feature>
<evidence type="ECO:0000256" key="3">
    <source>
        <dbReference type="ARBA" id="ARBA00022679"/>
    </source>
</evidence>
<dbReference type="EC" id="2.7.13.3" evidence="2"/>
<evidence type="ECO:0000256" key="2">
    <source>
        <dbReference type="ARBA" id="ARBA00012438"/>
    </source>
</evidence>
<protein>
    <recommendedName>
        <fullName evidence="2">histidine kinase</fullName>
        <ecNumber evidence="2">2.7.13.3</ecNumber>
    </recommendedName>
</protein>
<feature type="coiled-coil region" evidence="6">
    <location>
        <begin position="183"/>
        <end position="210"/>
    </location>
</feature>
<keyword evidence="3" id="KW-0808">Transferase</keyword>
<evidence type="ECO:0000256" key="7">
    <source>
        <dbReference type="SAM" id="Phobius"/>
    </source>
</evidence>
<feature type="transmembrane region" description="Helical" evidence="7">
    <location>
        <begin position="80"/>
        <end position="105"/>
    </location>
</feature>
<keyword evidence="5" id="KW-0902">Two-component regulatory system</keyword>
<evidence type="ECO:0000256" key="5">
    <source>
        <dbReference type="ARBA" id="ARBA00023012"/>
    </source>
</evidence>
<keyword evidence="7" id="KW-0472">Membrane</keyword>
<dbReference type="Gene3D" id="3.30.565.10">
    <property type="entry name" value="Histidine kinase-like ATPase, C-terminal domain"/>
    <property type="match status" value="1"/>
</dbReference>
<dbReference type="InterPro" id="IPR050482">
    <property type="entry name" value="Sensor_HK_TwoCompSys"/>
</dbReference>
<dbReference type="OrthoDB" id="5242012at2"/>
<comment type="catalytic activity">
    <reaction evidence="1">
        <text>ATP + protein L-histidine = ADP + protein N-phospho-L-histidine.</text>
        <dbReference type="EC" id="2.7.13.3"/>
    </reaction>
</comment>
<evidence type="ECO:0000256" key="6">
    <source>
        <dbReference type="SAM" id="Coils"/>
    </source>
</evidence>
<dbReference type="Proteomes" id="UP000198822">
    <property type="component" value="Chromosome I"/>
</dbReference>
<keyword evidence="6" id="KW-0175">Coiled coil</keyword>
<evidence type="ECO:0000313" key="9">
    <source>
        <dbReference type="Proteomes" id="UP000198822"/>
    </source>
</evidence>